<protein>
    <submittedName>
        <fullName evidence="4">Transposase, IS4 family</fullName>
    </submittedName>
</protein>
<dbReference type="SUPFAM" id="SSF53098">
    <property type="entry name" value="Ribonuclease H-like"/>
    <property type="match status" value="1"/>
</dbReference>
<evidence type="ECO:0000313" key="5">
    <source>
        <dbReference type="Proteomes" id="UP000198816"/>
    </source>
</evidence>
<dbReference type="GO" id="GO:0003677">
    <property type="term" value="F:DNA binding"/>
    <property type="evidence" value="ECO:0007669"/>
    <property type="project" value="InterPro"/>
</dbReference>
<evidence type="ECO:0000259" key="3">
    <source>
        <dbReference type="Pfam" id="PF01609"/>
    </source>
</evidence>
<dbReference type="GO" id="GO:0006313">
    <property type="term" value="P:DNA transposition"/>
    <property type="evidence" value="ECO:0007669"/>
    <property type="project" value="InterPro"/>
</dbReference>
<dbReference type="InterPro" id="IPR047658">
    <property type="entry name" value="IS4-like_transpos"/>
</dbReference>
<keyword evidence="2" id="KW-1133">Transmembrane helix</keyword>
<dbReference type="NCBIfam" id="NF033591">
    <property type="entry name" value="transpos_IS4_2"/>
    <property type="match status" value="1"/>
</dbReference>
<accession>A0A1H3CZA7</accession>
<feature type="transmembrane region" description="Helical" evidence="2">
    <location>
        <begin position="316"/>
        <end position="337"/>
    </location>
</feature>
<feature type="domain" description="Transposase IS4-like" evidence="3">
    <location>
        <begin position="92"/>
        <end position="328"/>
    </location>
</feature>
<dbReference type="Proteomes" id="UP000198816">
    <property type="component" value="Unassembled WGS sequence"/>
</dbReference>
<evidence type="ECO:0000256" key="2">
    <source>
        <dbReference type="SAM" id="Phobius"/>
    </source>
</evidence>
<dbReference type="EMBL" id="FNNZ01000040">
    <property type="protein sequence ID" value="SDX59465.1"/>
    <property type="molecule type" value="Genomic_DNA"/>
</dbReference>
<feature type="compositionally biased region" description="Basic residues" evidence="1">
    <location>
        <begin position="240"/>
        <end position="249"/>
    </location>
</feature>
<gene>
    <name evidence="4" type="ORF">SAMN05421783_1408</name>
</gene>
<reference evidence="5" key="1">
    <citation type="submission" date="2016-10" db="EMBL/GenBank/DDBJ databases">
        <authorList>
            <person name="Varghese N."/>
            <person name="Submissions S."/>
        </authorList>
    </citation>
    <scope>NUCLEOTIDE SEQUENCE [LARGE SCALE GENOMIC DNA]</scope>
    <source>
        <strain evidence="5">DSM 217</strain>
    </source>
</reference>
<dbReference type="STRING" id="1058.SAMN05421783_1408"/>
<organism evidence="4 5">
    <name type="scientific">Thiocapsa roseopersicina</name>
    <dbReference type="NCBI Taxonomy" id="1058"/>
    <lineage>
        <taxon>Bacteria</taxon>
        <taxon>Pseudomonadati</taxon>
        <taxon>Pseudomonadota</taxon>
        <taxon>Gammaproteobacteria</taxon>
        <taxon>Chromatiales</taxon>
        <taxon>Chromatiaceae</taxon>
        <taxon>Thiocapsa</taxon>
    </lineage>
</organism>
<dbReference type="OrthoDB" id="6140187at2"/>
<dbReference type="PANTHER" id="PTHR35404:SF8">
    <property type="entry name" value="TRANSPOSASE OF TN10"/>
    <property type="match status" value="1"/>
</dbReference>
<keyword evidence="2" id="KW-0812">Transmembrane</keyword>
<sequence>MHAGTILHRCLDPLLQSIHRTRLATVFAAVAACVSGPALSLTDVGRRFGGTVGLRHKIKRADRLPGNRHLHREAKSIYQALCRVTLARVREPLILIDWSDLKADQSLHLLRASLPVGGRSLTLYEEVHPQKKLNNAAVHARFLRHLDTLIPPGATPIIIADAGFKVPFHREVDALGWRWVGRVRGRDFVRLKSRWSSCKTLFGRATATPTALGEGDWVRSNPLRAVFALVRRVPKGRRSKTAFGKRARSKASTQNARSAKEPWLPGASTRFAEWPAKRLVRLYAQRMQIEQSFRDMKNLHFGEGLERSRSRGTERFTVLVLIASLAAFLLWLIGTAAEHAGVHRRLHPGNGKRRVYSRVFLARLLLVLDNTRDVLDELLTAIAPPDRWVASDHGALLADGANGG</sequence>
<dbReference type="InterPro" id="IPR012337">
    <property type="entry name" value="RNaseH-like_sf"/>
</dbReference>
<dbReference type="AlphaFoldDB" id="A0A1H3CZA7"/>
<dbReference type="RefSeq" id="WP_093038115.1">
    <property type="nucleotide sequence ID" value="NZ_FNNZ01000040.1"/>
</dbReference>
<proteinExistence type="predicted"/>
<dbReference type="GO" id="GO:0004803">
    <property type="term" value="F:transposase activity"/>
    <property type="evidence" value="ECO:0007669"/>
    <property type="project" value="InterPro"/>
</dbReference>
<dbReference type="PANTHER" id="PTHR35404">
    <property type="entry name" value="TRANSPOSASE OF TN10"/>
    <property type="match status" value="1"/>
</dbReference>
<dbReference type="Pfam" id="PF01609">
    <property type="entry name" value="DDE_Tnp_1"/>
    <property type="match status" value="1"/>
</dbReference>
<keyword evidence="5" id="KW-1185">Reference proteome</keyword>
<evidence type="ECO:0000313" key="4">
    <source>
        <dbReference type="EMBL" id="SDX59465.1"/>
    </source>
</evidence>
<dbReference type="InterPro" id="IPR002559">
    <property type="entry name" value="Transposase_11"/>
</dbReference>
<keyword evidence="2" id="KW-0472">Membrane</keyword>
<name>A0A1H3CZA7_THIRO</name>
<feature type="region of interest" description="Disordered" evidence="1">
    <location>
        <begin position="240"/>
        <end position="259"/>
    </location>
</feature>
<evidence type="ECO:0000256" key="1">
    <source>
        <dbReference type="SAM" id="MobiDB-lite"/>
    </source>
</evidence>